<dbReference type="PRINTS" id="PR00036">
    <property type="entry name" value="HTHLACI"/>
</dbReference>
<proteinExistence type="predicted"/>
<accession>A0A9D1FLN8</accession>
<keyword evidence="2 5" id="KW-0238">DNA-binding</keyword>
<dbReference type="AlphaFoldDB" id="A0A9D1FLN8"/>
<reference evidence="5" key="1">
    <citation type="submission" date="2020-10" db="EMBL/GenBank/DDBJ databases">
        <authorList>
            <person name="Gilroy R."/>
        </authorList>
    </citation>
    <scope>NUCLEOTIDE SEQUENCE</scope>
    <source>
        <strain evidence="5">CHK199-13235</strain>
    </source>
</reference>
<protein>
    <submittedName>
        <fullName evidence="5">LacI family DNA-binding transcriptional regulator</fullName>
    </submittedName>
</protein>
<dbReference type="GO" id="GO:0003700">
    <property type="term" value="F:DNA-binding transcription factor activity"/>
    <property type="evidence" value="ECO:0007669"/>
    <property type="project" value="TreeGrafter"/>
</dbReference>
<evidence type="ECO:0000259" key="4">
    <source>
        <dbReference type="PROSITE" id="PS50932"/>
    </source>
</evidence>
<dbReference type="PROSITE" id="PS00356">
    <property type="entry name" value="HTH_LACI_1"/>
    <property type="match status" value="1"/>
</dbReference>
<dbReference type="InterPro" id="IPR010982">
    <property type="entry name" value="Lambda_DNA-bd_dom_sf"/>
</dbReference>
<dbReference type="EMBL" id="DVJP01000027">
    <property type="protein sequence ID" value="HIS75839.1"/>
    <property type="molecule type" value="Genomic_DNA"/>
</dbReference>
<dbReference type="CDD" id="cd06284">
    <property type="entry name" value="PBP1_LacI-like"/>
    <property type="match status" value="1"/>
</dbReference>
<dbReference type="SMART" id="SM00354">
    <property type="entry name" value="HTH_LACI"/>
    <property type="match status" value="1"/>
</dbReference>
<dbReference type="Pfam" id="PF13377">
    <property type="entry name" value="Peripla_BP_3"/>
    <property type="match status" value="1"/>
</dbReference>
<dbReference type="InterPro" id="IPR046335">
    <property type="entry name" value="LacI/GalR-like_sensor"/>
</dbReference>
<feature type="domain" description="HTH lacI-type" evidence="4">
    <location>
        <begin position="2"/>
        <end position="56"/>
    </location>
</feature>
<evidence type="ECO:0000313" key="5">
    <source>
        <dbReference type="EMBL" id="HIS75839.1"/>
    </source>
</evidence>
<dbReference type="PROSITE" id="PS50932">
    <property type="entry name" value="HTH_LACI_2"/>
    <property type="match status" value="1"/>
</dbReference>
<reference evidence="5" key="2">
    <citation type="journal article" date="2021" name="PeerJ">
        <title>Extensive microbial diversity within the chicken gut microbiome revealed by metagenomics and culture.</title>
        <authorList>
            <person name="Gilroy R."/>
            <person name="Ravi A."/>
            <person name="Getino M."/>
            <person name="Pursley I."/>
            <person name="Horton D.L."/>
            <person name="Alikhan N.F."/>
            <person name="Baker D."/>
            <person name="Gharbi K."/>
            <person name="Hall N."/>
            <person name="Watson M."/>
            <person name="Adriaenssens E.M."/>
            <person name="Foster-Nyarko E."/>
            <person name="Jarju S."/>
            <person name="Secka A."/>
            <person name="Antonio M."/>
            <person name="Oren A."/>
            <person name="Chaudhuri R.R."/>
            <person name="La Ragione R."/>
            <person name="Hildebrand F."/>
            <person name="Pallen M.J."/>
        </authorList>
    </citation>
    <scope>NUCLEOTIDE SEQUENCE</scope>
    <source>
        <strain evidence="5">CHK199-13235</strain>
    </source>
</reference>
<dbReference type="Gene3D" id="1.10.260.40">
    <property type="entry name" value="lambda repressor-like DNA-binding domains"/>
    <property type="match status" value="1"/>
</dbReference>
<dbReference type="SUPFAM" id="SSF53822">
    <property type="entry name" value="Periplasmic binding protein-like I"/>
    <property type="match status" value="1"/>
</dbReference>
<evidence type="ECO:0000256" key="2">
    <source>
        <dbReference type="ARBA" id="ARBA00023125"/>
    </source>
</evidence>
<dbReference type="PANTHER" id="PTHR30146">
    <property type="entry name" value="LACI-RELATED TRANSCRIPTIONAL REPRESSOR"/>
    <property type="match status" value="1"/>
</dbReference>
<comment type="caution">
    <text evidence="5">The sequence shown here is derived from an EMBL/GenBank/DDBJ whole genome shotgun (WGS) entry which is preliminary data.</text>
</comment>
<evidence type="ECO:0000256" key="1">
    <source>
        <dbReference type="ARBA" id="ARBA00023015"/>
    </source>
</evidence>
<dbReference type="CDD" id="cd01392">
    <property type="entry name" value="HTH_LacI"/>
    <property type="match status" value="1"/>
</dbReference>
<name>A0A9D1FLN8_9FIRM</name>
<keyword evidence="1" id="KW-0805">Transcription regulation</keyword>
<dbReference type="InterPro" id="IPR000843">
    <property type="entry name" value="HTH_LacI"/>
</dbReference>
<dbReference type="PANTHER" id="PTHR30146:SF109">
    <property type="entry name" value="HTH-TYPE TRANSCRIPTIONAL REGULATOR GALS"/>
    <property type="match status" value="1"/>
</dbReference>
<gene>
    <name evidence="5" type="ORF">IAB51_03415</name>
</gene>
<keyword evidence="3" id="KW-0804">Transcription</keyword>
<dbReference type="InterPro" id="IPR028082">
    <property type="entry name" value="Peripla_BP_I"/>
</dbReference>
<evidence type="ECO:0000256" key="3">
    <source>
        <dbReference type="ARBA" id="ARBA00023163"/>
    </source>
</evidence>
<organism evidence="5 6">
    <name type="scientific">Candidatus Merdivicinus excrementipullorum</name>
    <dbReference type="NCBI Taxonomy" id="2840867"/>
    <lineage>
        <taxon>Bacteria</taxon>
        <taxon>Bacillati</taxon>
        <taxon>Bacillota</taxon>
        <taxon>Clostridia</taxon>
        <taxon>Eubacteriales</taxon>
        <taxon>Oscillospiraceae</taxon>
        <taxon>Oscillospiraceae incertae sedis</taxon>
        <taxon>Candidatus Merdivicinus</taxon>
    </lineage>
</organism>
<evidence type="ECO:0000313" key="6">
    <source>
        <dbReference type="Proteomes" id="UP000824002"/>
    </source>
</evidence>
<sequence>MATIKDVAKKAGVSVATVSRVLNSYENVRPETVDAVKEAIRELGYHPNFLGRTLRRQKTMKILVMVPTISNQFYSRLVKGIQTAALADGYHAMLGITNSDPAVEKEQIAIARRKLVDGVIFLHTTMDAGELTEFAKGCPAVSCCELVQGAKISTVSIDDFRAALDGTRYLLEKGHRRIAFVSAGALYDSSRLRQMGYRRALEEAGILADNSLILDEGFTFNAGKRAAHRILEMERNPDAVFATSDSTAIGVISGLAQAGIRTPEDISVMGFDDNQIAEYYLPPLTTISQPQFDIGHKAFELLLDKINNQSCAERHILLPHKLVERSSVKDQGNF</sequence>
<dbReference type="GO" id="GO:0000976">
    <property type="term" value="F:transcription cis-regulatory region binding"/>
    <property type="evidence" value="ECO:0007669"/>
    <property type="project" value="TreeGrafter"/>
</dbReference>
<dbReference type="Gene3D" id="3.40.50.2300">
    <property type="match status" value="2"/>
</dbReference>
<dbReference type="SUPFAM" id="SSF47413">
    <property type="entry name" value="lambda repressor-like DNA-binding domains"/>
    <property type="match status" value="1"/>
</dbReference>
<dbReference type="Proteomes" id="UP000824002">
    <property type="component" value="Unassembled WGS sequence"/>
</dbReference>
<dbReference type="Pfam" id="PF00356">
    <property type="entry name" value="LacI"/>
    <property type="match status" value="1"/>
</dbReference>